<keyword evidence="3" id="KW-1185">Reference proteome</keyword>
<feature type="region of interest" description="Disordered" evidence="1">
    <location>
        <begin position="58"/>
        <end position="83"/>
    </location>
</feature>
<dbReference type="Proteomes" id="UP000190092">
    <property type="component" value="Unassembled WGS sequence"/>
</dbReference>
<gene>
    <name evidence="2" type="ORF">SAMN02745126_05340</name>
</gene>
<dbReference type="EMBL" id="FUWJ01000011">
    <property type="protein sequence ID" value="SKA33487.1"/>
    <property type="molecule type" value="Genomic_DNA"/>
</dbReference>
<feature type="compositionally biased region" description="Acidic residues" evidence="1">
    <location>
        <begin position="70"/>
        <end position="81"/>
    </location>
</feature>
<protein>
    <submittedName>
        <fullName evidence="2">Uncharacterized protein</fullName>
    </submittedName>
</protein>
<reference evidence="3" key="1">
    <citation type="submission" date="2017-02" db="EMBL/GenBank/DDBJ databases">
        <authorList>
            <person name="Varghese N."/>
            <person name="Submissions S."/>
        </authorList>
    </citation>
    <scope>NUCLEOTIDE SEQUENCE [LARGE SCALE GENOMIC DNA]</scope>
    <source>
        <strain evidence="3">ATCC 27094</strain>
    </source>
</reference>
<dbReference type="STRING" id="225324.SAMN02745126_05340"/>
<sequence length="145" mass="15356">MDNVTGTLDKFHLGVSADGQSCVMVFVDEAQRSINCVANYAEFQTFIASLNRVAEEMARRRQGDSPTDLASEEAQEEDDDIGVGGLPLDTLNVASAAFQMNKDAGYIEGALVGDAGEIVGIRMCPEVACQLTRAMLMSAPAASSC</sequence>
<accession>A0A1T4SZ88</accession>
<evidence type="ECO:0000313" key="3">
    <source>
        <dbReference type="Proteomes" id="UP000190092"/>
    </source>
</evidence>
<evidence type="ECO:0000313" key="2">
    <source>
        <dbReference type="EMBL" id="SKA33487.1"/>
    </source>
</evidence>
<dbReference type="AlphaFoldDB" id="A0A1T4SZ88"/>
<organism evidence="2 3">
    <name type="scientific">Enhydrobacter aerosaccus</name>
    <dbReference type="NCBI Taxonomy" id="225324"/>
    <lineage>
        <taxon>Bacteria</taxon>
        <taxon>Pseudomonadati</taxon>
        <taxon>Pseudomonadota</taxon>
        <taxon>Alphaproteobacteria</taxon>
        <taxon>Hyphomicrobiales</taxon>
        <taxon>Enhydrobacter</taxon>
    </lineage>
</organism>
<name>A0A1T4SZ88_9HYPH</name>
<proteinExistence type="predicted"/>
<evidence type="ECO:0000256" key="1">
    <source>
        <dbReference type="SAM" id="MobiDB-lite"/>
    </source>
</evidence>